<evidence type="ECO:0000313" key="11">
    <source>
        <dbReference type="Ensembl" id="ENSGGOP00000025191.2"/>
    </source>
</evidence>
<dbReference type="Proteomes" id="UP000001519">
    <property type="component" value="Chromosome 11"/>
</dbReference>
<evidence type="ECO:0000256" key="1">
    <source>
        <dbReference type="ARBA" id="ARBA00004651"/>
    </source>
</evidence>
<dbReference type="SUPFAM" id="SSF81321">
    <property type="entry name" value="Family A G protein-coupled receptor-like"/>
    <property type="match status" value="1"/>
</dbReference>
<keyword evidence="6" id="KW-0675">Receptor</keyword>
<dbReference type="Gene3D" id="1.20.1070.10">
    <property type="entry name" value="Rhodopsin 7-helix transmembrane proteins"/>
    <property type="match status" value="1"/>
</dbReference>
<dbReference type="InParanoid" id="G3SAR8"/>
<reference evidence="11 12" key="2">
    <citation type="journal article" date="2012" name="Nature">
        <title>Insights into hominid evolution from the gorilla genome sequence.</title>
        <authorList>
            <person name="Scally A."/>
            <person name="Dutheil J.Y."/>
            <person name="Hillier L.W."/>
            <person name="Jordan G.E."/>
            <person name="Goodhead I."/>
            <person name="Herrero J."/>
            <person name="Hobolth A."/>
            <person name="Lappalainen T."/>
            <person name="Mailund T."/>
            <person name="Marques-Bonet T."/>
            <person name="McCarthy S."/>
            <person name="Montgomery S.H."/>
            <person name="Schwalie P.C."/>
            <person name="Tang Y.A."/>
            <person name="Ward M.C."/>
            <person name="Xue Y."/>
            <person name="Yngvadottir B."/>
            <person name="Alkan C."/>
            <person name="Andersen L.N."/>
            <person name="Ayub Q."/>
            <person name="Ball E.V."/>
            <person name="Beal K."/>
            <person name="Bradley B.J."/>
            <person name="Chen Y."/>
            <person name="Clee C.M."/>
            <person name="Fitzgerald S."/>
            <person name="Graves T.A."/>
            <person name="Gu Y."/>
            <person name="Heath P."/>
            <person name="Heger A."/>
            <person name="Karakoc E."/>
            <person name="Kolb-Kokocinski A."/>
            <person name="Laird G.K."/>
            <person name="Lunter G."/>
            <person name="Meader S."/>
            <person name="Mort M."/>
            <person name="Mullikin J.C."/>
            <person name="Munch K."/>
            <person name="O'Connor T.D."/>
            <person name="Phillips A.D."/>
            <person name="Prado-Martinez J."/>
            <person name="Rogers A.S."/>
            <person name="Sajjadian S."/>
            <person name="Schmidt D."/>
            <person name="Shaw K."/>
            <person name="Simpson J.T."/>
            <person name="Stenson P.D."/>
            <person name="Turner D.J."/>
            <person name="Vigilant L."/>
            <person name="Vilella A.J."/>
            <person name="Whitener W."/>
            <person name="Zhu B."/>
            <person name="Cooper D.N."/>
            <person name="de Jong P."/>
            <person name="Dermitzakis E.T."/>
            <person name="Eichler E.E."/>
            <person name="Flicek P."/>
            <person name="Goldman N."/>
            <person name="Mundy N.I."/>
            <person name="Ning Z."/>
            <person name="Odom D.T."/>
            <person name="Ponting C.P."/>
            <person name="Quail M.A."/>
            <person name="Ryder O.A."/>
            <person name="Searle S.M."/>
            <person name="Warren W.C."/>
            <person name="Wilson R.K."/>
            <person name="Schierup M.H."/>
            <person name="Rogers J."/>
            <person name="Tyler-Smith C."/>
            <person name="Durbin R."/>
        </authorList>
    </citation>
    <scope>NUCLEOTIDE SEQUENCE [LARGE SCALE GENOMIC DNA]</scope>
</reference>
<dbReference type="AlphaFoldDB" id="G3SAR8"/>
<dbReference type="InterPro" id="IPR026234">
    <property type="entry name" value="MRGPCRFAMILY"/>
</dbReference>
<feature type="transmembrane region" description="Helical" evidence="9">
    <location>
        <begin position="30"/>
        <end position="52"/>
    </location>
</feature>
<dbReference type="InterPro" id="IPR017452">
    <property type="entry name" value="GPCR_Rhodpsn_7TM"/>
</dbReference>
<dbReference type="GO" id="GO:0007186">
    <property type="term" value="P:G protein-coupled receptor signaling pathway"/>
    <property type="evidence" value="ECO:0000318"/>
    <property type="project" value="GO_Central"/>
</dbReference>
<dbReference type="Ensembl" id="ENSGGOT00000027540.2">
    <property type="protein sequence ID" value="ENSGGOP00000025191.2"/>
    <property type="gene ID" value="ENSGGOG00000024277.2"/>
</dbReference>
<feature type="domain" description="G-protein coupled receptors family 1 profile" evidence="10">
    <location>
        <begin position="109"/>
        <end position="212"/>
    </location>
</feature>
<evidence type="ECO:0000256" key="4">
    <source>
        <dbReference type="ARBA" id="ARBA00023040"/>
    </source>
</evidence>
<keyword evidence="12" id="KW-1185">Reference proteome</keyword>
<protein>
    <recommendedName>
        <fullName evidence="10">G-protein coupled receptors family 1 profile domain-containing protein</fullName>
    </recommendedName>
</protein>
<feature type="transmembrane region" description="Helical" evidence="9">
    <location>
        <begin position="194"/>
        <end position="215"/>
    </location>
</feature>
<comment type="subcellular location">
    <subcellularLocation>
        <location evidence="1">Cell membrane</location>
        <topology evidence="1">Multi-pass membrane protein</topology>
    </subcellularLocation>
</comment>
<dbReference type="PANTHER" id="PTHR11334">
    <property type="entry name" value="MAS-RELATED G-PROTEIN COUPLED RECEPTOR"/>
    <property type="match status" value="1"/>
</dbReference>
<reference evidence="11" key="4">
    <citation type="submission" date="2025-09" db="UniProtKB">
        <authorList>
            <consortium name="Ensembl"/>
        </authorList>
    </citation>
    <scope>IDENTIFICATION</scope>
</reference>
<dbReference type="STRING" id="9593.ENSGGOP00000025191"/>
<keyword evidence="5 9" id="KW-0472">Membrane</keyword>
<keyword evidence="4" id="KW-0297">G-protein coupled receptor</keyword>
<keyword evidence="2 9" id="KW-0812">Transmembrane</keyword>
<feature type="transmembrane region" description="Helical" evidence="9">
    <location>
        <begin position="120"/>
        <end position="142"/>
    </location>
</feature>
<dbReference type="PANTHER" id="PTHR11334:SF34">
    <property type="entry name" value="MAS-RELATED G-PROTEIN COUPLED RECEPTOR MEMBER X3"/>
    <property type="match status" value="1"/>
</dbReference>
<evidence type="ECO:0000256" key="9">
    <source>
        <dbReference type="SAM" id="Phobius"/>
    </source>
</evidence>
<dbReference type="EMBL" id="CABD030077738">
    <property type="status" value="NOT_ANNOTATED_CDS"/>
    <property type="molecule type" value="Genomic_DNA"/>
</dbReference>
<name>G3SAR8_GORGO</name>
<dbReference type="InterPro" id="IPR000276">
    <property type="entry name" value="GPCR_Rhodpsn"/>
</dbReference>
<proteinExistence type="predicted"/>
<evidence type="ECO:0000256" key="8">
    <source>
        <dbReference type="SAM" id="MobiDB-lite"/>
    </source>
</evidence>
<feature type="transmembrane region" description="Helical" evidence="9">
    <location>
        <begin position="64"/>
        <end position="85"/>
    </location>
</feature>
<reference evidence="12" key="1">
    <citation type="submission" date="2011-05" db="EMBL/GenBank/DDBJ databases">
        <title>Insights into the evolution of the great apes provided by the gorilla genome.</title>
        <authorList>
            <person name="Scally A."/>
        </authorList>
    </citation>
    <scope>NUCLEOTIDE SEQUENCE [LARGE SCALE GENOMIC DNA]</scope>
</reference>
<dbReference type="GeneTree" id="ENSGT01030000234639"/>
<evidence type="ECO:0000256" key="7">
    <source>
        <dbReference type="ARBA" id="ARBA00023224"/>
    </source>
</evidence>
<dbReference type="PRINTS" id="PR02108">
    <property type="entry name" value="MRGPCRFAMILY"/>
</dbReference>
<evidence type="ECO:0000256" key="2">
    <source>
        <dbReference type="ARBA" id="ARBA00022692"/>
    </source>
</evidence>
<organism evidence="11 12">
    <name type="scientific">Gorilla gorilla gorilla</name>
    <name type="common">Western lowland gorilla</name>
    <dbReference type="NCBI Taxonomy" id="9595"/>
    <lineage>
        <taxon>Eukaryota</taxon>
        <taxon>Metazoa</taxon>
        <taxon>Chordata</taxon>
        <taxon>Craniata</taxon>
        <taxon>Vertebrata</taxon>
        <taxon>Euteleostomi</taxon>
        <taxon>Mammalia</taxon>
        <taxon>Eutheria</taxon>
        <taxon>Euarchontoglires</taxon>
        <taxon>Primates</taxon>
        <taxon>Haplorrhini</taxon>
        <taxon>Catarrhini</taxon>
        <taxon>Hominidae</taxon>
        <taxon>Gorilla</taxon>
    </lineage>
</organism>
<dbReference type="HOGENOM" id="CLU_009579_4_1_1"/>
<feature type="transmembrane region" description="Helical" evidence="9">
    <location>
        <begin position="154"/>
        <end position="174"/>
    </location>
</feature>
<evidence type="ECO:0000259" key="10">
    <source>
        <dbReference type="PROSITE" id="PS50262"/>
    </source>
</evidence>
<keyword evidence="7" id="KW-0807">Transducer</keyword>
<accession>G3SAR8</accession>
<keyword evidence="3 9" id="KW-1133">Transmembrane helix</keyword>
<dbReference type="OMA" id="WEVLYSH"/>
<evidence type="ECO:0000256" key="6">
    <source>
        <dbReference type="ARBA" id="ARBA00023170"/>
    </source>
</evidence>
<reference evidence="11" key="3">
    <citation type="submission" date="2025-08" db="UniProtKB">
        <authorList>
            <consortium name="Ensembl"/>
        </authorList>
    </citation>
    <scope>IDENTIFICATION</scope>
</reference>
<dbReference type="PRINTS" id="PR00237">
    <property type="entry name" value="GPCRRHODOPSN"/>
</dbReference>
<feature type="region of interest" description="Disordered" evidence="8">
    <location>
        <begin position="240"/>
        <end position="262"/>
    </location>
</feature>
<evidence type="ECO:0000256" key="3">
    <source>
        <dbReference type="ARBA" id="ARBA00022989"/>
    </source>
</evidence>
<sequence length="262" mass="29621">MDPTISALGTELTPINGTEETPCYKQTLSLMGLTCILSLVVLTGNAVVLWLLGFHMCRNAVSIYILNLSMANFLFLSSHIIRLNILSAMSTKRCLSILWPICILEWMFCDSLFSDADSVWFAWLIFLFVVLCVSSLVLVVRILCGSQKMPLTRLYMTILLTVLVFLLCGLPIGIQWALFSRIHVDWEVLYSHVHLASIFLSSLNSSANPIIYFFMGSVRQHQNWQNLKLVLQRDLQDTPEVDEGGGRLPQKTLELSGSRFRQ</sequence>
<evidence type="ECO:0000256" key="5">
    <source>
        <dbReference type="ARBA" id="ARBA00023136"/>
    </source>
</evidence>
<dbReference type="GO" id="GO:0005886">
    <property type="term" value="C:plasma membrane"/>
    <property type="evidence" value="ECO:0000318"/>
    <property type="project" value="GO_Central"/>
</dbReference>
<evidence type="ECO:0000313" key="12">
    <source>
        <dbReference type="Proteomes" id="UP000001519"/>
    </source>
</evidence>
<dbReference type="GO" id="GO:0004930">
    <property type="term" value="F:G protein-coupled receptor activity"/>
    <property type="evidence" value="ECO:0000318"/>
    <property type="project" value="GO_Central"/>
</dbReference>
<dbReference type="PROSITE" id="PS50262">
    <property type="entry name" value="G_PROTEIN_RECEP_F1_2"/>
    <property type="match status" value="1"/>
</dbReference>